<dbReference type="STRING" id="1177154.Y5S_01407"/>
<evidence type="ECO:0000256" key="4">
    <source>
        <dbReference type="ARBA" id="ARBA00022989"/>
    </source>
</evidence>
<dbReference type="eggNOG" id="COG3117">
    <property type="taxonomic scope" value="Bacteria"/>
</dbReference>
<dbReference type="PANTHER" id="PTHR37481">
    <property type="entry name" value="LIPOPOLYSACCHARIDE EXPORT SYSTEM PROTEIN LPTC"/>
    <property type="match status" value="1"/>
</dbReference>
<evidence type="ECO:0008006" key="8">
    <source>
        <dbReference type="Google" id="ProtNLM"/>
    </source>
</evidence>
<gene>
    <name evidence="6" type="ORF">Y5S_01407</name>
</gene>
<name>A0A095SME8_9GAMM</name>
<dbReference type="NCBIfam" id="TIGR04409">
    <property type="entry name" value="LptC_YrbK"/>
    <property type="match status" value="1"/>
</dbReference>
<dbReference type="EMBL" id="ARXV01000004">
    <property type="protein sequence ID" value="KGD65514.1"/>
    <property type="molecule type" value="Genomic_DNA"/>
</dbReference>
<sequence>MKRQGLLSATGILLLGLVVLMTLHEWDSSLPGEDQAVLTAPAILAHEINARAYSEETGELQYHLVADNLVQYDHNPLTEMTRPRLLMSNEQGQWTITSENGTVQQNGKLIVFTGQVETRNPQQKVELDTDELRFDSDTNIATSPGDAILRFESGETRAGSLEADLDKGVLSLDQGVESEFNAPAS</sequence>
<dbReference type="Proteomes" id="UP000029444">
    <property type="component" value="Unassembled WGS sequence"/>
</dbReference>
<organism evidence="6 7">
    <name type="scientific">Alcanivorax nanhaiticus</name>
    <dbReference type="NCBI Taxonomy" id="1177154"/>
    <lineage>
        <taxon>Bacteria</taxon>
        <taxon>Pseudomonadati</taxon>
        <taxon>Pseudomonadota</taxon>
        <taxon>Gammaproteobacteria</taxon>
        <taxon>Oceanospirillales</taxon>
        <taxon>Alcanivoracaceae</taxon>
        <taxon>Alcanivorax</taxon>
    </lineage>
</organism>
<reference evidence="6 7" key="1">
    <citation type="submission" date="2012-09" db="EMBL/GenBank/DDBJ databases">
        <title>Genome Sequence of alkane-degrading Bacterium Alcanivorax sp. 19-m-6.</title>
        <authorList>
            <person name="Lai Q."/>
            <person name="Shao Z."/>
        </authorList>
    </citation>
    <scope>NUCLEOTIDE SEQUENCE [LARGE SCALE GENOMIC DNA]</scope>
    <source>
        <strain evidence="6 7">19-m-6</strain>
    </source>
</reference>
<dbReference type="InterPro" id="IPR052363">
    <property type="entry name" value="LPS_export_LptC"/>
</dbReference>
<dbReference type="GO" id="GO:0017089">
    <property type="term" value="F:glycolipid transfer activity"/>
    <property type="evidence" value="ECO:0007669"/>
    <property type="project" value="TreeGrafter"/>
</dbReference>
<dbReference type="RefSeq" id="WP_035231664.1">
    <property type="nucleotide sequence ID" value="NZ_ARXV01000004.1"/>
</dbReference>
<dbReference type="GO" id="GO:0030288">
    <property type="term" value="C:outer membrane-bounded periplasmic space"/>
    <property type="evidence" value="ECO:0007669"/>
    <property type="project" value="TreeGrafter"/>
</dbReference>
<proteinExistence type="predicted"/>
<dbReference type="PANTHER" id="PTHR37481:SF1">
    <property type="entry name" value="LIPOPOLYSACCHARIDE EXPORT SYSTEM PROTEIN LPTC"/>
    <property type="match status" value="1"/>
</dbReference>
<dbReference type="GO" id="GO:0005886">
    <property type="term" value="C:plasma membrane"/>
    <property type="evidence" value="ECO:0007669"/>
    <property type="project" value="InterPro"/>
</dbReference>
<keyword evidence="7" id="KW-1185">Reference proteome</keyword>
<evidence type="ECO:0000313" key="6">
    <source>
        <dbReference type="EMBL" id="KGD65514.1"/>
    </source>
</evidence>
<dbReference type="InterPro" id="IPR026265">
    <property type="entry name" value="LptC"/>
</dbReference>
<keyword evidence="1" id="KW-1003">Cell membrane</keyword>
<dbReference type="AlphaFoldDB" id="A0A095SME8"/>
<accession>A0A095SME8</accession>
<protein>
    <recommendedName>
        <fullName evidence="8">Lipopolysaccharide export system protein LptC</fullName>
    </recommendedName>
</protein>
<dbReference type="Gene3D" id="2.60.450.10">
    <property type="entry name" value="Lipopolysaccharide (LPS) transport protein A like domain"/>
    <property type="match status" value="1"/>
</dbReference>
<keyword evidence="3" id="KW-0812">Transmembrane</keyword>
<keyword evidence="2" id="KW-0997">Cell inner membrane</keyword>
<evidence type="ECO:0000256" key="5">
    <source>
        <dbReference type="ARBA" id="ARBA00023136"/>
    </source>
</evidence>
<dbReference type="Pfam" id="PF06835">
    <property type="entry name" value="LptC"/>
    <property type="match status" value="1"/>
</dbReference>
<keyword evidence="4" id="KW-1133">Transmembrane helix</keyword>
<evidence type="ECO:0000256" key="1">
    <source>
        <dbReference type="ARBA" id="ARBA00022475"/>
    </source>
</evidence>
<comment type="caution">
    <text evidence="6">The sequence shown here is derived from an EMBL/GenBank/DDBJ whole genome shotgun (WGS) entry which is preliminary data.</text>
</comment>
<keyword evidence="5" id="KW-0472">Membrane</keyword>
<evidence type="ECO:0000256" key="3">
    <source>
        <dbReference type="ARBA" id="ARBA00022692"/>
    </source>
</evidence>
<dbReference type="PATRIC" id="fig|1177154.3.peg.1432"/>
<dbReference type="InterPro" id="IPR010664">
    <property type="entry name" value="LipoPS_assembly_LptC-rel"/>
</dbReference>
<dbReference type="OrthoDB" id="6077397at2"/>
<evidence type="ECO:0000256" key="2">
    <source>
        <dbReference type="ARBA" id="ARBA00022519"/>
    </source>
</evidence>
<dbReference type="GO" id="GO:0015221">
    <property type="term" value="F:lipopolysaccharide transmembrane transporter activity"/>
    <property type="evidence" value="ECO:0007669"/>
    <property type="project" value="InterPro"/>
</dbReference>
<evidence type="ECO:0000313" key="7">
    <source>
        <dbReference type="Proteomes" id="UP000029444"/>
    </source>
</evidence>